<dbReference type="EMBL" id="FOQL01000001">
    <property type="protein sequence ID" value="SFH88287.1"/>
    <property type="molecule type" value="Genomic_DNA"/>
</dbReference>
<dbReference type="GO" id="GO:0019867">
    <property type="term" value="C:outer membrane"/>
    <property type="evidence" value="ECO:0007669"/>
    <property type="project" value="InterPro"/>
</dbReference>
<keyword evidence="1" id="KW-0732">Signal</keyword>
<dbReference type="OrthoDB" id="5760545at2"/>
<organism evidence="3 4">
    <name type="scientific">Pseudomonas guineae</name>
    <dbReference type="NCBI Taxonomy" id="425504"/>
    <lineage>
        <taxon>Bacteria</taxon>
        <taxon>Pseudomonadati</taxon>
        <taxon>Pseudomonadota</taxon>
        <taxon>Gammaproteobacteria</taxon>
        <taxon>Pseudomonadales</taxon>
        <taxon>Pseudomonadaceae</taxon>
        <taxon>Pseudomonas</taxon>
    </lineage>
</organism>
<dbReference type="InterPro" id="IPR006315">
    <property type="entry name" value="OM_autotransptr_brl_dom"/>
</dbReference>
<keyword evidence="4" id="KW-1185">Reference proteome</keyword>
<accession>A0A1I3DNI3</accession>
<reference evidence="4" key="1">
    <citation type="submission" date="2016-10" db="EMBL/GenBank/DDBJ databases">
        <authorList>
            <person name="Varghese N."/>
            <person name="Submissions S."/>
        </authorList>
    </citation>
    <scope>NUCLEOTIDE SEQUENCE [LARGE SCALE GENOMIC DNA]</scope>
    <source>
        <strain evidence="4">LMG 24016</strain>
    </source>
</reference>
<feature type="chain" id="PRO_5017404676" evidence="1">
    <location>
        <begin position="32"/>
        <end position="575"/>
    </location>
</feature>
<feature type="domain" description="Autotransporter" evidence="2">
    <location>
        <begin position="296"/>
        <end position="575"/>
    </location>
</feature>
<feature type="signal peptide" evidence="1">
    <location>
        <begin position="1"/>
        <end position="31"/>
    </location>
</feature>
<dbReference type="STRING" id="425504.SAMN05216206_0615"/>
<gene>
    <name evidence="3" type="ORF">SAMN05216206_0615</name>
</gene>
<dbReference type="InterPro" id="IPR005546">
    <property type="entry name" value="Autotransporte_beta"/>
</dbReference>
<dbReference type="PROSITE" id="PS51208">
    <property type="entry name" value="AUTOTRANSPORTER"/>
    <property type="match status" value="1"/>
</dbReference>
<dbReference type="Pfam" id="PF03797">
    <property type="entry name" value="Autotransporter"/>
    <property type="match status" value="1"/>
</dbReference>
<proteinExistence type="predicted"/>
<dbReference type="Proteomes" id="UP000243606">
    <property type="component" value="Unassembled WGS sequence"/>
</dbReference>
<dbReference type="SUPFAM" id="SSF103515">
    <property type="entry name" value="Autotransporter"/>
    <property type="match status" value="1"/>
</dbReference>
<evidence type="ECO:0000313" key="3">
    <source>
        <dbReference type="EMBL" id="SFH88287.1"/>
    </source>
</evidence>
<dbReference type="SMART" id="SM00869">
    <property type="entry name" value="Autotransporter"/>
    <property type="match status" value="1"/>
</dbReference>
<dbReference type="InterPro" id="IPR036709">
    <property type="entry name" value="Autotransporte_beta_dom_sf"/>
</dbReference>
<dbReference type="Gene3D" id="2.40.128.130">
    <property type="entry name" value="Autotransporter beta-domain"/>
    <property type="match status" value="1"/>
</dbReference>
<sequence>MGKIMYCITSRHAVGALGVAICMAASSISVAHTASIGYTSAGAGSMTFWFGTYHGSTFTEGEVKLVGQGGASYSSIQRFTLLSTLLPDGLVLGQNYFGTDGTQLDGTKDGGSTAWQGATFSGLQAGTYTFTYIPLGDPESFDPAGTPTLDWVPLDSVIRGGPSNPININSALLGGGGYNATLLGNIPGSYASGLASHLDSFSGAIPTGLSDTLSALNALSPGERSVAMARMAPITSTAISGTASKAVSGILDSISLRLSGAREERGYAPNLADLDYRSEVLLADTNNAYVDPEQLAGSARYGLWMKAFGSSSNQDIRDGYSGYDANTSGFSLGADTRLKNDWIVGGALTYAKTNVGLNDLRNGDSSDLNTYQFTGYASRDFGPWYLDAMLAYARQEFETQRYTGLGSVAKGDFSGNQWSGKVEAGYPIALTDQLTLTPLAGLELSYLDIDSYTEKDAGALSLDVDKQSGDTSNSLLGARLEMVIPMDRGYSLTPSAHTVWRHQLQSSSIDTTAAFLGGGGSFTTPGQDLQRDNYTMGVALDLRQGDGSSVSLQLDRLTASGLEAYAAQLQANWLF</sequence>
<name>A0A1I3DNI3_9PSED</name>
<protein>
    <submittedName>
        <fullName evidence="3">Outer membrane autotransporter barrel domain-containing protein</fullName>
    </submittedName>
</protein>
<evidence type="ECO:0000313" key="4">
    <source>
        <dbReference type="Proteomes" id="UP000243606"/>
    </source>
</evidence>
<evidence type="ECO:0000259" key="2">
    <source>
        <dbReference type="PROSITE" id="PS51208"/>
    </source>
</evidence>
<dbReference type="AlphaFoldDB" id="A0A1I3DNI3"/>
<dbReference type="NCBIfam" id="TIGR01414">
    <property type="entry name" value="autotrans_barl"/>
    <property type="match status" value="1"/>
</dbReference>
<evidence type="ECO:0000256" key="1">
    <source>
        <dbReference type="SAM" id="SignalP"/>
    </source>
</evidence>